<dbReference type="InterPro" id="IPR027417">
    <property type="entry name" value="P-loop_NTPase"/>
</dbReference>
<dbReference type="AlphaFoldDB" id="A0A9X1QKY1"/>
<evidence type="ECO:0000313" key="4">
    <source>
        <dbReference type="Proteomes" id="UP001139410"/>
    </source>
</evidence>
<dbReference type="InterPro" id="IPR050571">
    <property type="entry name" value="Class-IV_PLP-Dep_Aminotrnsfr"/>
</dbReference>
<evidence type="ECO:0000313" key="3">
    <source>
        <dbReference type="EMBL" id="MCF2515581.1"/>
    </source>
</evidence>
<name>A0A9X1QKY1_9SPHN</name>
<gene>
    <name evidence="3" type="ORF">LVY65_10980</name>
</gene>
<accession>A0A9X1QKY1</accession>
<dbReference type="PANTHER" id="PTHR42743:SF11">
    <property type="entry name" value="AMINODEOXYCHORISMATE LYASE"/>
    <property type="match status" value="1"/>
</dbReference>
<sequence length="227" mass="25204">MMRSFSSRPDCFVSDEPFYGAFLKETGADHPMAEEVIASMETDWRKVAEALAGDPPDGSPVWYQKHMAHHMVGPIAPDDLEGLTHAFLIRDPHLMAASYARKRETVTSADLGLRLQREFFDRECQRLGHAPPVIDSAYVLAEPSGVLSQLCWALGISWDPAMLSWPAGRHPQDGIWASHWYGHVEASTGFESPDFTDPLPLAPALQAVADACMDDYLHLSRFALRNA</sequence>
<keyword evidence="2" id="KW-0028">Amino-acid biosynthesis</keyword>
<proteinExistence type="inferred from homology"/>
<keyword evidence="4" id="KW-1185">Reference proteome</keyword>
<organism evidence="3 4">
    <name type="scientific">Sphingomonas cremea</name>
    <dbReference type="NCBI Taxonomy" id="2904799"/>
    <lineage>
        <taxon>Bacteria</taxon>
        <taxon>Pseudomonadati</taxon>
        <taxon>Pseudomonadota</taxon>
        <taxon>Alphaproteobacteria</taxon>
        <taxon>Sphingomonadales</taxon>
        <taxon>Sphingomonadaceae</taxon>
        <taxon>Sphingomonas</taxon>
    </lineage>
</organism>
<comment type="similarity">
    <text evidence="1">Belongs to the class-IV pyridoxal-phosphate-dependent aminotransferase family.</text>
</comment>
<dbReference type="Gene3D" id="3.40.50.300">
    <property type="entry name" value="P-loop containing nucleotide triphosphate hydrolases"/>
    <property type="match status" value="1"/>
</dbReference>
<dbReference type="GO" id="GO:0016787">
    <property type="term" value="F:hydrolase activity"/>
    <property type="evidence" value="ECO:0007669"/>
    <property type="project" value="UniProtKB-KW"/>
</dbReference>
<dbReference type="EMBL" id="JAKFGM010000003">
    <property type="protein sequence ID" value="MCF2515581.1"/>
    <property type="molecule type" value="Genomic_DNA"/>
</dbReference>
<dbReference type="PANTHER" id="PTHR42743">
    <property type="entry name" value="AMINO-ACID AMINOTRANSFERASE"/>
    <property type="match status" value="1"/>
</dbReference>
<comment type="caution">
    <text evidence="3">The sequence shown here is derived from an EMBL/GenBank/DDBJ whole genome shotgun (WGS) entry which is preliminary data.</text>
</comment>
<evidence type="ECO:0000256" key="2">
    <source>
        <dbReference type="ARBA" id="ARBA00023304"/>
    </source>
</evidence>
<dbReference type="SUPFAM" id="SSF52540">
    <property type="entry name" value="P-loop containing nucleoside triphosphate hydrolases"/>
    <property type="match status" value="1"/>
</dbReference>
<reference evidence="3" key="1">
    <citation type="submission" date="2022-01" db="EMBL/GenBank/DDBJ databases">
        <authorList>
            <person name="Jo J.-H."/>
            <person name="Im W.-T."/>
        </authorList>
    </citation>
    <scope>NUCLEOTIDE SEQUENCE</scope>
    <source>
        <strain evidence="3">G124</strain>
    </source>
</reference>
<evidence type="ECO:0000256" key="1">
    <source>
        <dbReference type="ARBA" id="ARBA00009320"/>
    </source>
</evidence>
<keyword evidence="2" id="KW-0100">Branched-chain amino acid biosynthesis</keyword>
<protein>
    <submittedName>
        <fullName evidence="3">HAD family hydrolase</fullName>
    </submittedName>
</protein>
<dbReference type="GO" id="GO:0009082">
    <property type="term" value="P:branched-chain amino acid biosynthetic process"/>
    <property type="evidence" value="ECO:0007669"/>
    <property type="project" value="UniProtKB-KW"/>
</dbReference>
<keyword evidence="3" id="KW-0378">Hydrolase</keyword>
<dbReference type="Proteomes" id="UP001139410">
    <property type="component" value="Unassembled WGS sequence"/>
</dbReference>
<dbReference type="Pfam" id="PF19798">
    <property type="entry name" value="Sulfotransfer_5"/>
    <property type="match status" value="1"/>
</dbReference>